<dbReference type="Gene3D" id="1.10.10.10">
    <property type="entry name" value="Winged helix-like DNA-binding domain superfamily/Winged helix DNA-binding domain"/>
    <property type="match status" value="1"/>
</dbReference>
<dbReference type="EMBL" id="SNXZ01000007">
    <property type="protein sequence ID" value="TDP92944.1"/>
    <property type="molecule type" value="Genomic_DNA"/>
</dbReference>
<feature type="DNA-binding region" description="OmpR/PhoB-type" evidence="5">
    <location>
        <begin position="1"/>
        <end position="94"/>
    </location>
</feature>
<dbReference type="SMART" id="SM00862">
    <property type="entry name" value="Trans_reg_C"/>
    <property type="match status" value="1"/>
</dbReference>
<dbReference type="InterPro" id="IPR001867">
    <property type="entry name" value="OmpR/PhoB-type_DNA-bd"/>
</dbReference>
<dbReference type="GO" id="GO:0006355">
    <property type="term" value="P:regulation of DNA-templated transcription"/>
    <property type="evidence" value="ECO:0007669"/>
    <property type="project" value="InterPro"/>
</dbReference>
<keyword evidence="2" id="KW-0805">Transcription regulation</keyword>
<dbReference type="GO" id="GO:0003677">
    <property type="term" value="F:DNA binding"/>
    <property type="evidence" value="ECO:0007669"/>
    <property type="project" value="UniProtKB-UniRule"/>
</dbReference>
<feature type="domain" description="OmpR/PhoB-type" evidence="6">
    <location>
        <begin position="1"/>
        <end position="94"/>
    </location>
</feature>
<dbReference type="RefSeq" id="WP_133853285.1">
    <property type="nucleotide sequence ID" value="NZ_SNXZ01000007.1"/>
</dbReference>
<dbReference type="PANTHER" id="PTHR35807">
    <property type="entry name" value="TRANSCRIPTIONAL REGULATOR REDD-RELATED"/>
    <property type="match status" value="1"/>
</dbReference>
<dbReference type="SMART" id="SM01043">
    <property type="entry name" value="BTAD"/>
    <property type="match status" value="1"/>
</dbReference>
<dbReference type="PRINTS" id="PR00364">
    <property type="entry name" value="DISEASERSIST"/>
</dbReference>
<dbReference type="Pfam" id="PF03704">
    <property type="entry name" value="BTAD"/>
    <property type="match status" value="1"/>
</dbReference>
<keyword evidence="8" id="KW-1185">Reference proteome</keyword>
<evidence type="ECO:0000259" key="6">
    <source>
        <dbReference type="PROSITE" id="PS51755"/>
    </source>
</evidence>
<dbReference type="InterPro" id="IPR051677">
    <property type="entry name" value="AfsR-DnrI-RedD_regulator"/>
</dbReference>
<dbReference type="CDD" id="cd15831">
    <property type="entry name" value="BTAD"/>
    <property type="match status" value="1"/>
</dbReference>
<evidence type="ECO:0000313" key="8">
    <source>
        <dbReference type="Proteomes" id="UP000295444"/>
    </source>
</evidence>
<evidence type="ECO:0000256" key="4">
    <source>
        <dbReference type="ARBA" id="ARBA00023163"/>
    </source>
</evidence>
<proteinExistence type="inferred from homology"/>
<dbReference type="InterPro" id="IPR027417">
    <property type="entry name" value="P-loop_NTPase"/>
</dbReference>
<keyword evidence="3 5" id="KW-0238">DNA-binding</keyword>
<dbReference type="Pfam" id="PF13424">
    <property type="entry name" value="TPR_12"/>
    <property type="match status" value="1"/>
</dbReference>
<accession>A0A4R6S175</accession>
<name>A0A4R6S175_LABRH</name>
<reference evidence="7 8" key="1">
    <citation type="submission" date="2019-03" db="EMBL/GenBank/DDBJ databases">
        <title>Genomic Encyclopedia of Type Strains, Phase IV (KMG-IV): sequencing the most valuable type-strain genomes for metagenomic binning, comparative biology and taxonomic classification.</title>
        <authorList>
            <person name="Goeker M."/>
        </authorList>
    </citation>
    <scope>NUCLEOTIDE SEQUENCE [LARGE SCALE GENOMIC DNA]</scope>
    <source>
        <strain evidence="7 8">DSM 45361</strain>
    </source>
</reference>
<dbReference type="AlphaFoldDB" id="A0A4R6S175"/>
<evidence type="ECO:0000256" key="3">
    <source>
        <dbReference type="ARBA" id="ARBA00023125"/>
    </source>
</evidence>
<sequence>MGDGRLTIGLLGPFAVWVDGTPVEVPKGRLRVLLAGLALVPGRPVPADVLTERLWGDHPPAQARAGVHNMVRRLRRVLGDAAIRTTADGYVLDLRDEQVDALELGRLVRAAADLPPARARAPLAEALALWRGEPLADVPSPSLVRAHAPALTEQYLAAVERRVDVELALGEPARALDGLAGLAERHPLRESLWWRLVLALHRCGRRDEALDAYARLATRLSDELGVDPASGLRALYEEIRGRAPVVAHQLPPGVAGFVGRSDELAALDALLERPAGGVAAVVVAVLHGIAGAGKTALAVHWARRVRDRFPDGQLYVDFCGYGPGPALSAASALDGMLRSLGVPADRVPAEVAERATMLRGELAGRRVLVLLDNVADAASVRPLLPGSDSVVLVTSRHHLSGLAVREGATRIGIGELPDADATALLAEAIGAARVAHEPSATAELVALCGRLPLALRIVAERAGRHLSAPVRRIADDLRARARRLDGLADESDSLSDLRSVFEWSYRALPAAQARTFRHLGLHPGAEIDAGAVGVLLGSPGTARGHLDQLANRHLLEPANDDRYRLHDLLREYAVELVHAEETAADRTAAVERLLDWYLHSAIAASRLIRPADTPPSVPGLGEPLAPPVRFTTSAEVVTWWNAQRADILALLRQGADDGHALAGWRLSWALRDLFEAYQHIDDWITAGRIGLRCARELGDPGSLCRAELMLGGAYTSRLDDRAVPHKEAAVAHARTLGDDRLVSSTLSALGYHHALLGRYEAALEHLRAAVTAAERSGNAIRLAHSLHNLGEAQIRGGYHADGLASSKQALEAYRRAGGALFVRMTLANMAEAHERMGNYAQAIEHCEQAFAVEGDTRDSVAALSVRIMLGRLRALTGDQDAARAVWREAHAALQRLHHPRTSEVAQLLADLDAPSR</sequence>
<dbReference type="Gene3D" id="1.25.40.10">
    <property type="entry name" value="Tetratricopeptide repeat domain"/>
    <property type="match status" value="2"/>
</dbReference>
<comment type="caution">
    <text evidence="7">The sequence shown here is derived from an EMBL/GenBank/DDBJ whole genome shotgun (WGS) entry which is preliminary data.</text>
</comment>
<dbReference type="SUPFAM" id="SSF48452">
    <property type="entry name" value="TPR-like"/>
    <property type="match status" value="2"/>
</dbReference>
<dbReference type="InterPro" id="IPR005158">
    <property type="entry name" value="BTAD"/>
</dbReference>
<gene>
    <name evidence="7" type="ORF">EV186_107179</name>
</gene>
<dbReference type="GO" id="GO:0000160">
    <property type="term" value="P:phosphorelay signal transduction system"/>
    <property type="evidence" value="ECO:0007669"/>
    <property type="project" value="InterPro"/>
</dbReference>
<evidence type="ECO:0000313" key="7">
    <source>
        <dbReference type="EMBL" id="TDP92944.1"/>
    </source>
</evidence>
<dbReference type="SUPFAM" id="SSF46894">
    <property type="entry name" value="C-terminal effector domain of the bipartite response regulators"/>
    <property type="match status" value="1"/>
</dbReference>
<dbReference type="GO" id="GO:0043531">
    <property type="term" value="F:ADP binding"/>
    <property type="evidence" value="ECO:0007669"/>
    <property type="project" value="InterPro"/>
</dbReference>
<dbReference type="SMART" id="SM00028">
    <property type="entry name" value="TPR"/>
    <property type="match status" value="2"/>
</dbReference>
<evidence type="ECO:0000256" key="1">
    <source>
        <dbReference type="ARBA" id="ARBA00005820"/>
    </source>
</evidence>
<dbReference type="Proteomes" id="UP000295444">
    <property type="component" value="Unassembled WGS sequence"/>
</dbReference>
<dbReference type="InterPro" id="IPR016032">
    <property type="entry name" value="Sig_transdc_resp-reg_C-effctor"/>
</dbReference>
<dbReference type="InterPro" id="IPR019734">
    <property type="entry name" value="TPR_rpt"/>
</dbReference>
<dbReference type="PROSITE" id="PS51755">
    <property type="entry name" value="OMPR_PHOB"/>
    <property type="match status" value="1"/>
</dbReference>
<dbReference type="PANTHER" id="PTHR35807:SF1">
    <property type="entry name" value="TRANSCRIPTIONAL REGULATOR REDD"/>
    <property type="match status" value="1"/>
</dbReference>
<comment type="similarity">
    <text evidence="1">Belongs to the AfsR/DnrI/RedD regulatory family.</text>
</comment>
<organism evidence="7 8">
    <name type="scientific">Labedaea rhizosphaerae</name>
    <dbReference type="NCBI Taxonomy" id="598644"/>
    <lineage>
        <taxon>Bacteria</taxon>
        <taxon>Bacillati</taxon>
        <taxon>Actinomycetota</taxon>
        <taxon>Actinomycetes</taxon>
        <taxon>Pseudonocardiales</taxon>
        <taxon>Pseudonocardiaceae</taxon>
        <taxon>Labedaea</taxon>
    </lineage>
</organism>
<dbReference type="SUPFAM" id="SSF52540">
    <property type="entry name" value="P-loop containing nucleoside triphosphate hydrolases"/>
    <property type="match status" value="1"/>
</dbReference>
<dbReference type="InterPro" id="IPR011990">
    <property type="entry name" value="TPR-like_helical_dom_sf"/>
</dbReference>
<protein>
    <submittedName>
        <fullName evidence="7">DNA-binding SARP family transcriptional activator</fullName>
    </submittedName>
</protein>
<evidence type="ECO:0000256" key="2">
    <source>
        <dbReference type="ARBA" id="ARBA00023015"/>
    </source>
</evidence>
<dbReference type="InterPro" id="IPR036388">
    <property type="entry name" value="WH-like_DNA-bd_sf"/>
</dbReference>
<keyword evidence="4" id="KW-0804">Transcription</keyword>
<evidence type="ECO:0000256" key="5">
    <source>
        <dbReference type="PROSITE-ProRule" id="PRU01091"/>
    </source>
</evidence>
<dbReference type="OrthoDB" id="4326794at2"/>